<feature type="domain" description="NlpC/P60" evidence="5">
    <location>
        <begin position="163"/>
        <end position="300"/>
    </location>
</feature>
<evidence type="ECO:0000259" key="5">
    <source>
        <dbReference type="PROSITE" id="PS51935"/>
    </source>
</evidence>
<evidence type="ECO:0000256" key="3">
    <source>
        <dbReference type="ARBA" id="ARBA00022801"/>
    </source>
</evidence>
<evidence type="ECO:0000313" key="6">
    <source>
        <dbReference type="EMBL" id="TWJ27584.1"/>
    </source>
</evidence>
<dbReference type="SUPFAM" id="SSF54001">
    <property type="entry name" value="Cysteine proteinases"/>
    <property type="match status" value="1"/>
</dbReference>
<dbReference type="PROSITE" id="PS51935">
    <property type="entry name" value="NLPC_P60"/>
    <property type="match status" value="1"/>
</dbReference>
<keyword evidence="2" id="KW-0645">Protease</keyword>
<dbReference type="Gene3D" id="3.90.1720.10">
    <property type="entry name" value="endopeptidase domain like (from Nostoc punctiforme)"/>
    <property type="match status" value="1"/>
</dbReference>
<dbReference type="InterPro" id="IPR038765">
    <property type="entry name" value="Papain-like_cys_pep_sf"/>
</dbReference>
<dbReference type="Proteomes" id="UP000319728">
    <property type="component" value="Unassembled WGS sequence"/>
</dbReference>
<proteinExistence type="inferred from homology"/>
<dbReference type="InterPro" id="IPR000064">
    <property type="entry name" value="NLP_P60_dom"/>
</dbReference>
<dbReference type="GO" id="GO:0006508">
    <property type="term" value="P:proteolysis"/>
    <property type="evidence" value="ECO:0007669"/>
    <property type="project" value="UniProtKB-KW"/>
</dbReference>
<keyword evidence="7" id="KW-1185">Reference proteome</keyword>
<comment type="caution">
    <text evidence="6">The sequence shown here is derived from an EMBL/GenBank/DDBJ whole genome shotgun (WGS) entry which is preliminary data.</text>
</comment>
<dbReference type="AlphaFoldDB" id="A0A562WDE4"/>
<accession>A0A562WDE4</accession>
<organism evidence="6 7">
    <name type="scientific">Micromonospora sagamiensis</name>
    <dbReference type="NCBI Taxonomy" id="47875"/>
    <lineage>
        <taxon>Bacteria</taxon>
        <taxon>Bacillati</taxon>
        <taxon>Actinomycetota</taxon>
        <taxon>Actinomycetes</taxon>
        <taxon>Micromonosporales</taxon>
        <taxon>Micromonosporaceae</taxon>
        <taxon>Micromonospora</taxon>
    </lineage>
</organism>
<sequence length="300" mass="31860">MSILRRIGVVTAALVLGSTVAASAAHADYTFYRTAPHVGACWNKVTAYGGVYQVTNNLLNGTGSWHTARVLVNRPGVGIQSDQSYTAAPGEWKVGALAHVAMVPNDEYLVHLDGVQVVGIPAHGIPYYMNHCKVTESPSVKVRQALSYGLAQLDAIYVGCAAGTYRFGTVPTSTLYHDGTTCGQSRVYKQPAGVRGYDCSGLIYKMFQHAGVYFPWTSSSAMKSGIPQVAKSQIQVGDLLAKNGHVAVYLGDGDGDGVASVLEATPKWQNPDGTWTGVVISSATNYLNSSEYTAHRVPGV</sequence>
<comment type="similarity">
    <text evidence="1">Belongs to the peptidase C40 family.</text>
</comment>
<evidence type="ECO:0000313" key="7">
    <source>
        <dbReference type="Proteomes" id="UP000319728"/>
    </source>
</evidence>
<evidence type="ECO:0000256" key="1">
    <source>
        <dbReference type="ARBA" id="ARBA00007074"/>
    </source>
</evidence>
<keyword evidence="3" id="KW-0378">Hydrolase</keyword>
<gene>
    <name evidence="6" type="ORF">JD81_01074</name>
</gene>
<evidence type="ECO:0000256" key="2">
    <source>
        <dbReference type="ARBA" id="ARBA00022670"/>
    </source>
</evidence>
<evidence type="ECO:0000256" key="4">
    <source>
        <dbReference type="ARBA" id="ARBA00022807"/>
    </source>
</evidence>
<keyword evidence="4" id="KW-0788">Thiol protease</keyword>
<reference evidence="6 7" key="1">
    <citation type="submission" date="2019-07" db="EMBL/GenBank/DDBJ databases">
        <title>R&amp;d 2014.</title>
        <authorList>
            <person name="Klenk H.-P."/>
        </authorList>
    </citation>
    <scope>NUCLEOTIDE SEQUENCE [LARGE SCALE GENOMIC DNA]</scope>
    <source>
        <strain evidence="6 7">DSM 43912</strain>
    </source>
</reference>
<protein>
    <submittedName>
        <fullName evidence="6">NlpC/P60 family protein</fullName>
    </submittedName>
</protein>
<dbReference type="EMBL" id="VLLP01000001">
    <property type="protein sequence ID" value="TWJ27584.1"/>
    <property type="molecule type" value="Genomic_DNA"/>
</dbReference>
<name>A0A562WDE4_9ACTN</name>
<dbReference type="RefSeq" id="WP_186499732.1">
    <property type="nucleotide sequence ID" value="NZ_AP023438.1"/>
</dbReference>
<dbReference type="GO" id="GO:0008234">
    <property type="term" value="F:cysteine-type peptidase activity"/>
    <property type="evidence" value="ECO:0007669"/>
    <property type="project" value="UniProtKB-KW"/>
</dbReference>
<dbReference type="Pfam" id="PF00877">
    <property type="entry name" value="NLPC_P60"/>
    <property type="match status" value="1"/>
</dbReference>